<protein>
    <submittedName>
        <fullName evidence="4">Type II secretion system protein</fullName>
    </submittedName>
</protein>
<keyword evidence="3" id="KW-0472">Membrane</keyword>
<keyword evidence="3" id="KW-0812">Transmembrane</keyword>
<evidence type="ECO:0000313" key="4">
    <source>
        <dbReference type="EMBL" id="MDI4644320.1"/>
    </source>
</evidence>
<organism evidence="4 5">
    <name type="scientific">Cohnella hashimotonis</name>
    <dbReference type="NCBI Taxonomy" id="2826895"/>
    <lineage>
        <taxon>Bacteria</taxon>
        <taxon>Bacillati</taxon>
        <taxon>Bacillota</taxon>
        <taxon>Bacilli</taxon>
        <taxon>Bacillales</taxon>
        <taxon>Paenibacillaceae</taxon>
        <taxon>Cohnella</taxon>
    </lineage>
</organism>
<evidence type="ECO:0000256" key="3">
    <source>
        <dbReference type="SAM" id="Phobius"/>
    </source>
</evidence>
<keyword evidence="3" id="KW-1133">Transmembrane helix</keyword>
<gene>
    <name evidence="4" type="ORF">KB449_05070</name>
</gene>
<dbReference type="Pfam" id="PF07963">
    <property type="entry name" value="N_methyl"/>
    <property type="match status" value="1"/>
</dbReference>
<sequence length="162" mass="17109">MRTAVMKRLGKAKEDQKGFTLIELLAVIVILAVIAAIAVPLIGNIINKSKKDSDIATARQIYDAARLYVTSEEAGVFPDTIKIVGTKNSSGVITEKGLIVNGYLDADIVLPSSKEKIVGGTLTFTSGQLDKVTIVAGTGTKEETWEFAGADVIKGEGTGVKK</sequence>
<accession>A0ABT6TDA9</accession>
<evidence type="ECO:0000256" key="1">
    <source>
        <dbReference type="ARBA" id="ARBA00004241"/>
    </source>
</evidence>
<evidence type="ECO:0000256" key="2">
    <source>
        <dbReference type="ARBA" id="ARBA00023287"/>
    </source>
</evidence>
<dbReference type="InterPro" id="IPR045584">
    <property type="entry name" value="Pilin-like"/>
</dbReference>
<name>A0ABT6TDA9_9BACL</name>
<evidence type="ECO:0000313" key="5">
    <source>
        <dbReference type="Proteomes" id="UP001161691"/>
    </source>
</evidence>
<comment type="subcellular location">
    <subcellularLocation>
        <location evidence="1">Cell surface</location>
    </subcellularLocation>
</comment>
<comment type="caution">
    <text evidence="4">The sequence shown here is derived from an EMBL/GenBank/DDBJ whole genome shotgun (WGS) entry which is preliminary data.</text>
</comment>
<keyword evidence="5" id="KW-1185">Reference proteome</keyword>
<dbReference type="EMBL" id="JAGRPV010000001">
    <property type="protein sequence ID" value="MDI4644320.1"/>
    <property type="molecule type" value="Genomic_DNA"/>
</dbReference>
<keyword evidence="2" id="KW-0178">Competence</keyword>
<reference evidence="4" key="1">
    <citation type="submission" date="2023-04" db="EMBL/GenBank/DDBJ databases">
        <title>Comparative genomic analysis of Cohnella hashimotonis sp. nov., isolated from the International Space Station.</title>
        <authorList>
            <person name="Venkateswaran K."/>
            <person name="Simpson A."/>
        </authorList>
    </citation>
    <scope>NUCLEOTIDE SEQUENCE</scope>
    <source>
        <strain evidence="4">F6_2S_P_1</strain>
    </source>
</reference>
<dbReference type="SUPFAM" id="SSF54523">
    <property type="entry name" value="Pili subunits"/>
    <property type="match status" value="1"/>
</dbReference>
<feature type="transmembrane region" description="Helical" evidence="3">
    <location>
        <begin position="21"/>
        <end position="43"/>
    </location>
</feature>
<dbReference type="PROSITE" id="PS00409">
    <property type="entry name" value="PROKAR_NTER_METHYL"/>
    <property type="match status" value="1"/>
</dbReference>
<dbReference type="NCBIfam" id="TIGR02532">
    <property type="entry name" value="IV_pilin_GFxxxE"/>
    <property type="match status" value="1"/>
</dbReference>
<dbReference type="InterPro" id="IPR012902">
    <property type="entry name" value="N_methyl_site"/>
</dbReference>
<dbReference type="RefSeq" id="WP_282907327.1">
    <property type="nucleotide sequence ID" value="NZ_JAGRPV010000001.1"/>
</dbReference>
<proteinExistence type="predicted"/>
<dbReference type="Gene3D" id="3.30.700.10">
    <property type="entry name" value="Glycoprotein, Type 4 Pilin"/>
    <property type="match status" value="1"/>
</dbReference>
<dbReference type="Proteomes" id="UP001161691">
    <property type="component" value="Unassembled WGS sequence"/>
</dbReference>